<keyword evidence="1" id="KW-1133">Transmembrane helix</keyword>
<sequence>MNLLALSLGTVFEGTDSALLGFEIALMSYLLTISIQKELDIPRVLILNIIVVSLFYMLFLGMLVNSVNTWDEVLVPFQQGIEKGLLPYKLSEQEIKEITDTLIKFVPSVIAFSILIITYSNIIIANWFTKRFLRQSPVFTPTFELFRLPDWFIWVGIFAGAGALFLKGMINIVCQNILFVVLGLYCIQGAGMVKFYLQARRVHKAIQVGIFILISCFWYGLLGLTVLGVTDVWTNLRKIPIENNQGGS</sequence>
<feature type="transmembrane region" description="Helical" evidence="1">
    <location>
        <begin position="151"/>
        <end position="170"/>
    </location>
</feature>
<gene>
    <name evidence="2" type="ORF">DBT_0739</name>
</gene>
<dbReference type="STRING" id="1156395.DBT_0739"/>
<reference evidence="2 3" key="1">
    <citation type="submission" date="2016-06" db="EMBL/GenBank/DDBJ databases">
        <title>Respiratory ammonification of nitrate coupled to the oxidation of elemental sulfur in deep-sea autotrophic thermophilic bacteria.</title>
        <authorList>
            <person name="Slobodkina G.B."/>
            <person name="Mardanov A.V."/>
            <person name="Ravin N.V."/>
            <person name="Frolova A.A."/>
            <person name="Viryasiv M.B."/>
            <person name="Chernyh N.A."/>
            <person name="Bonch-Osmolovskaya E.A."/>
            <person name="Slobodkin A.I."/>
        </authorList>
    </citation>
    <scope>NUCLEOTIDE SEQUENCE [LARGE SCALE GENOMIC DNA]</scope>
    <source>
        <strain evidence="2 3">S69</strain>
    </source>
</reference>
<feature type="transmembrane region" description="Helical" evidence="1">
    <location>
        <begin position="45"/>
        <end position="64"/>
    </location>
</feature>
<feature type="transmembrane region" description="Helical" evidence="1">
    <location>
        <begin position="209"/>
        <end position="229"/>
    </location>
</feature>
<dbReference type="PANTHER" id="PTHR41324:SF1">
    <property type="entry name" value="DUF2232 DOMAIN-CONTAINING PROTEIN"/>
    <property type="match status" value="1"/>
</dbReference>
<proteinExistence type="predicted"/>
<comment type="caution">
    <text evidence="2">The sequence shown here is derived from an EMBL/GenBank/DDBJ whole genome shotgun (WGS) entry which is preliminary data.</text>
</comment>
<dbReference type="Proteomes" id="UP000093080">
    <property type="component" value="Unassembled WGS sequence"/>
</dbReference>
<evidence type="ECO:0000313" key="2">
    <source>
        <dbReference type="EMBL" id="OCC15814.1"/>
    </source>
</evidence>
<dbReference type="AlphaFoldDB" id="A0A1B9F7J0"/>
<dbReference type="Pfam" id="PF09991">
    <property type="entry name" value="DUF2232"/>
    <property type="match status" value="1"/>
</dbReference>
<dbReference type="PANTHER" id="PTHR41324">
    <property type="entry name" value="MEMBRANE PROTEIN-RELATED"/>
    <property type="match status" value="1"/>
</dbReference>
<dbReference type="EMBL" id="MAGO01000003">
    <property type="protein sequence ID" value="OCC15814.1"/>
    <property type="molecule type" value="Genomic_DNA"/>
</dbReference>
<dbReference type="InterPro" id="IPR018710">
    <property type="entry name" value="DUF2232"/>
</dbReference>
<accession>A0A1B9F7J0</accession>
<protein>
    <submittedName>
        <fullName evidence="2">Putative membrane protein</fullName>
    </submittedName>
</protein>
<evidence type="ECO:0000313" key="3">
    <source>
        <dbReference type="Proteomes" id="UP000093080"/>
    </source>
</evidence>
<keyword evidence="1" id="KW-0472">Membrane</keyword>
<feature type="transmembrane region" description="Helical" evidence="1">
    <location>
        <begin position="105"/>
        <end position="128"/>
    </location>
</feature>
<feature type="transmembrane region" description="Helical" evidence="1">
    <location>
        <begin position="177"/>
        <end position="197"/>
    </location>
</feature>
<keyword evidence="3" id="KW-1185">Reference proteome</keyword>
<name>A0A1B9F7J0_9BACT</name>
<organism evidence="2 3">
    <name type="scientific">Dissulfuribacter thermophilus</name>
    <dbReference type="NCBI Taxonomy" id="1156395"/>
    <lineage>
        <taxon>Bacteria</taxon>
        <taxon>Pseudomonadati</taxon>
        <taxon>Thermodesulfobacteriota</taxon>
        <taxon>Dissulfuribacteria</taxon>
        <taxon>Dissulfuribacterales</taxon>
        <taxon>Dissulfuribacteraceae</taxon>
        <taxon>Dissulfuribacter</taxon>
    </lineage>
</organism>
<evidence type="ECO:0000256" key="1">
    <source>
        <dbReference type="SAM" id="Phobius"/>
    </source>
</evidence>
<keyword evidence="1" id="KW-0812">Transmembrane</keyword>